<dbReference type="Gene3D" id="3.30.420.10">
    <property type="entry name" value="Ribonuclease H-like superfamily/Ribonuclease H"/>
    <property type="match status" value="1"/>
</dbReference>
<dbReference type="RefSeq" id="WP_281807129.1">
    <property type="nucleotide sequence ID" value="NZ_BSEC01000007.1"/>
</dbReference>
<name>A0A9W6GZU3_9HYPH</name>
<comment type="caution">
    <text evidence="2">The sequence shown here is derived from an EMBL/GenBank/DDBJ whole genome shotgun (WGS) entry which is preliminary data.</text>
</comment>
<proteinExistence type="predicted"/>
<keyword evidence="2" id="KW-0269">Exonuclease</keyword>
<dbReference type="InterPro" id="IPR036397">
    <property type="entry name" value="RNaseH_sf"/>
</dbReference>
<dbReference type="Pfam" id="PF10108">
    <property type="entry name" value="DNA_pol_B_exo2"/>
    <property type="match status" value="1"/>
</dbReference>
<keyword evidence="2" id="KW-0540">Nuclease</keyword>
<dbReference type="CDD" id="cd05782">
    <property type="entry name" value="DNA_polB_like1_exo"/>
    <property type="match status" value="1"/>
</dbReference>
<keyword evidence="2" id="KW-0378">Hydrolase</keyword>
<dbReference type="GO" id="GO:0003676">
    <property type="term" value="F:nucleic acid binding"/>
    <property type="evidence" value="ECO:0007669"/>
    <property type="project" value="InterPro"/>
</dbReference>
<dbReference type="InterPro" id="IPR012337">
    <property type="entry name" value="RNaseH-like_sf"/>
</dbReference>
<sequence length="263" mass="28812">MTALVVFDIEAVPDLEVGRRLLGQPEDAPDADVRRMLGERYARDGQDPTTAFLKTPMYRIVSIAALYAKREEGGGPWTLSQFGSRSIAERSEAELLLGFVKSLPVDGRGTGPVLVTFGGNGFDLPLLRYRSFALGVPLPGLYNGGRRNYWHRFGLDHIDLCDVLSTYGASTKPSLAEMAALANIPVKIGGVDGSQVEALVTAGQLAEVADYCLTDVIATYCVFLRYEMARGDLRQAHFDASMDNLRSTIQRHIEQRPLLSAFL</sequence>
<dbReference type="GO" id="GO:0004527">
    <property type="term" value="F:exonuclease activity"/>
    <property type="evidence" value="ECO:0007669"/>
    <property type="project" value="UniProtKB-KW"/>
</dbReference>
<accession>A0A9W6GZU3</accession>
<keyword evidence="3" id="KW-1185">Reference proteome</keyword>
<feature type="domain" description="Predicted 3'-5' exonuclease PolB-like" evidence="1">
    <location>
        <begin position="51"/>
        <end position="263"/>
    </location>
</feature>
<organism evidence="2 3">
    <name type="scientific">Methylocystis echinoides</name>
    <dbReference type="NCBI Taxonomy" id="29468"/>
    <lineage>
        <taxon>Bacteria</taxon>
        <taxon>Pseudomonadati</taxon>
        <taxon>Pseudomonadota</taxon>
        <taxon>Alphaproteobacteria</taxon>
        <taxon>Hyphomicrobiales</taxon>
        <taxon>Methylocystaceae</taxon>
        <taxon>Methylocystis</taxon>
    </lineage>
</organism>
<reference evidence="2" key="1">
    <citation type="journal article" date="2023" name="Int. J. Syst. Evol. Microbiol.">
        <title>Methylocystis iwaonis sp. nov., a type II methane-oxidizing bacterium from surface soil of a rice paddy field in Japan, and emended description of the genus Methylocystis (ex Whittenbury et al. 1970) Bowman et al. 1993.</title>
        <authorList>
            <person name="Kaise H."/>
            <person name="Sawadogo J.B."/>
            <person name="Alam M.S."/>
            <person name="Ueno C."/>
            <person name="Dianou D."/>
            <person name="Shinjo R."/>
            <person name="Asakawa S."/>
        </authorList>
    </citation>
    <scope>NUCLEOTIDE SEQUENCE</scope>
    <source>
        <strain evidence="2">LMG27198</strain>
    </source>
</reference>
<evidence type="ECO:0000259" key="1">
    <source>
        <dbReference type="Pfam" id="PF10108"/>
    </source>
</evidence>
<dbReference type="SUPFAM" id="SSF53098">
    <property type="entry name" value="Ribonuclease H-like"/>
    <property type="match status" value="1"/>
</dbReference>
<dbReference type="EMBL" id="BSEC01000007">
    <property type="protein sequence ID" value="GLI96017.1"/>
    <property type="molecule type" value="Genomic_DNA"/>
</dbReference>
<gene>
    <name evidence="2" type="ORF">LMG27198_50090</name>
</gene>
<evidence type="ECO:0000313" key="3">
    <source>
        <dbReference type="Proteomes" id="UP001144323"/>
    </source>
</evidence>
<evidence type="ECO:0000313" key="2">
    <source>
        <dbReference type="EMBL" id="GLI96017.1"/>
    </source>
</evidence>
<dbReference type="Proteomes" id="UP001144323">
    <property type="component" value="Unassembled WGS sequence"/>
</dbReference>
<protein>
    <submittedName>
        <fullName evidence="2">3'-5' exonuclease</fullName>
    </submittedName>
</protein>
<dbReference type="AlphaFoldDB" id="A0A9W6GZU3"/>
<dbReference type="InterPro" id="IPR019288">
    <property type="entry name" value="3'-5'_exonuclease_PolB-like"/>
</dbReference>